<keyword evidence="6" id="KW-0145">Chemotaxis</keyword>
<dbReference type="SMART" id="SM00138">
    <property type="entry name" value="MeTrc"/>
    <property type="match status" value="1"/>
</dbReference>
<evidence type="ECO:0000259" key="8">
    <source>
        <dbReference type="PROSITE" id="PS50109"/>
    </source>
</evidence>
<keyword evidence="5" id="KW-0949">S-adenosyl-L-methionine</keyword>
<comment type="caution">
    <text evidence="11">The sequence shown here is derived from an EMBL/GenBank/DDBJ whole genome shotgun (WGS) entry which is preliminary data.</text>
</comment>
<evidence type="ECO:0000256" key="6">
    <source>
        <dbReference type="PROSITE-ProRule" id="PRU00050"/>
    </source>
</evidence>
<dbReference type="PANTHER" id="PTHR24422">
    <property type="entry name" value="CHEMOTAXIS PROTEIN METHYLTRANSFERASE"/>
    <property type="match status" value="1"/>
</dbReference>
<dbReference type="Pfam" id="PF03705">
    <property type="entry name" value="CheR_N"/>
    <property type="match status" value="1"/>
</dbReference>
<comment type="catalytic activity">
    <reaction evidence="1">
        <text>L-glutamyl-[protein] + S-adenosyl-L-methionine = [protein]-L-glutamate 5-O-methyl ester + S-adenosyl-L-homocysteine</text>
        <dbReference type="Rhea" id="RHEA:24452"/>
        <dbReference type="Rhea" id="RHEA-COMP:10208"/>
        <dbReference type="Rhea" id="RHEA-COMP:10311"/>
        <dbReference type="ChEBI" id="CHEBI:29973"/>
        <dbReference type="ChEBI" id="CHEBI:57856"/>
        <dbReference type="ChEBI" id="CHEBI:59789"/>
        <dbReference type="ChEBI" id="CHEBI:82795"/>
        <dbReference type="EC" id="2.1.1.80"/>
    </reaction>
</comment>
<dbReference type="InterPro" id="IPR000780">
    <property type="entry name" value="CheR_MeTrfase"/>
</dbReference>
<proteinExistence type="predicted"/>
<keyword evidence="12" id="KW-1185">Reference proteome</keyword>
<dbReference type="PROSITE" id="PS50122">
    <property type="entry name" value="CHEB"/>
    <property type="match status" value="1"/>
</dbReference>
<dbReference type="GO" id="GO:0000156">
    <property type="term" value="F:phosphorelay response regulator activity"/>
    <property type="evidence" value="ECO:0007669"/>
    <property type="project" value="InterPro"/>
</dbReference>
<dbReference type="GO" id="GO:0008984">
    <property type="term" value="F:protein-glutamate methylesterase activity"/>
    <property type="evidence" value="ECO:0007669"/>
    <property type="project" value="InterPro"/>
</dbReference>
<feature type="active site" evidence="6">
    <location>
        <position position="61"/>
    </location>
</feature>
<dbReference type="InterPro" id="IPR000673">
    <property type="entry name" value="Sig_transdc_resp-reg_Me-estase"/>
</dbReference>
<dbReference type="InterPro" id="IPR035909">
    <property type="entry name" value="CheB_C"/>
</dbReference>
<dbReference type="Gene3D" id="1.10.155.10">
    <property type="entry name" value="Chemotaxis receptor methyltransferase CheR, N-terminal domain"/>
    <property type="match status" value="1"/>
</dbReference>
<dbReference type="PRINTS" id="PR00996">
    <property type="entry name" value="CHERMTFRASE"/>
</dbReference>
<gene>
    <name evidence="11" type="ORF">DK846_00630</name>
</gene>
<dbReference type="Pfam" id="PF01339">
    <property type="entry name" value="CheB_methylest"/>
    <property type="match status" value="1"/>
</dbReference>
<protein>
    <recommendedName>
        <fullName evidence="2">protein-glutamate O-methyltransferase</fullName>
        <ecNumber evidence="2">2.1.1.80</ecNumber>
    </recommendedName>
</protein>
<dbReference type="CDD" id="cd00075">
    <property type="entry name" value="HATPase"/>
    <property type="match status" value="1"/>
</dbReference>
<evidence type="ECO:0000259" key="10">
    <source>
        <dbReference type="PROSITE" id="PS50123"/>
    </source>
</evidence>
<dbReference type="SUPFAM" id="SSF55785">
    <property type="entry name" value="PYP-like sensor domain (PAS domain)"/>
    <property type="match status" value="1"/>
</dbReference>
<evidence type="ECO:0000256" key="7">
    <source>
        <dbReference type="SAM" id="Coils"/>
    </source>
</evidence>
<dbReference type="Pfam" id="PF02518">
    <property type="entry name" value="HATPase_c"/>
    <property type="match status" value="1"/>
</dbReference>
<dbReference type="InterPro" id="IPR036804">
    <property type="entry name" value="CheR_N_sf"/>
</dbReference>
<dbReference type="SUPFAM" id="SSF47757">
    <property type="entry name" value="Chemotaxis receptor methyltransferase CheR, N-terminal domain"/>
    <property type="match status" value="1"/>
</dbReference>
<dbReference type="InterPro" id="IPR036890">
    <property type="entry name" value="HATPase_C_sf"/>
</dbReference>
<feature type="active site" evidence="6">
    <location>
        <position position="34"/>
    </location>
</feature>
<feature type="domain" description="Histidine kinase" evidence="8">
    <location>
        <begin position="1006"/>
        <end position="1203"/>
    </location>
</feature>
<feature type="domain" description="CheR-type methyltransferase" evidence="10">
    <location>
        <begin position="234"/>
        <end position="485"/>
    </location>
</feature>
<dbReference type="CDD" id="cd16434">
    <property type="entry name" value="CheB-CheR_fusion"/>
    <property type="match status" value="1"/>
</dbReference>
<sequence length="1209" mass="135215">MPKKTNPDRSVDTGVVAASIPEIQTFPIVGIGASAGGLEAFEQFLRLVPIDSGAAFVLIPHLDPDHESMLADILGRVTKMPVIEAEDQMLIQPDHVYIIPPNRMMTIHHAMIHLSMPDTVQGQRMKIDLFFRSLAEELGDKAIGIVLSGTGTDGTLGLRAIQGGGGLTFVQDPNEARYNGMPSSAIDSGYATYILPVARMPAQLISGILNLFGAIPASHPAIDEATESNNKGAISRILRIIRTRTGHDFSQYKKSTITRRIARRISVLAIEDILGYARYVEEHPDEVKILFREILINVTSFFRDPEAFEFLKTKVLPDLIRNKNEYESLRVWVPGCATGEEAYSLAIIIREVLEDLEKDCKVQIYSTDIAEDVIAVARKGFYPPNITADISPERLKKYFIRQETGFQVNKEIREMVIYATQDLIKDPPFTKLDLLSCRNLLIYLESELQSRLIPAFHYALKPGGILFLSSSESIGGFPDLFKQINRKWRIYEASGIKNAGQILMETPFASRDEHPPIPHYEIHSGRPDASMIEQTKRELLLAYAPPSVVTDDIGTILYVHGDTGKFLRPAQGQATLSVIEMAREGLQLDLRTAIFTAKAQQTIVTYKNLQVRTNDGYEAVNLEVRPITRSGALHGNLIISFHLAEVSQEDLIQKQKSDANQINPERVTELEQELLYTKENLQATIEEMQAANEELKSTNEELQSTNEELQSTNEELETSKEEIQSVNEEIMSVNAELQEKIIQLDGIQSDMKNLLSSTGIGTIFLDVNLAIRWFTPETAILYRLVSSDVGRPLSDIKSLILNDNLLEEAAVVLDSLVPKEKEIQTTDNRWFLVRILPYRTLKNVIDGVVLSFIDINNRKRAEEEAVRSREYAENIIDTIREPLLVLDNDLTVISVSQSYYQMFLTSPVETEGKNLIEIGNSQWSIPHLIALLHTIVPEKTSFEDVTVNVNIPGIGEKTLILNARCIWNKKGGQNLILLAMEDVSELKRTKEAFHEANNKLKLLSSLTRHDIINQISVILSTFDLIDAESIPESFKKWVQISIDACQKMEASIGFTKEYESFGTISSGWQSVSPLIDSAVSEINPEGVSIENQIPKNIEIYAEPILRKVFSTLMENAVRHGKNLTRIQFSAMEQEGRYLIICEDDGGGIPEDQKAFIFNHGYGTHTGIGLFLGREILSITGLSITECGVQGTGARFEITIPSGKFRNHET</sequence>
<dbReference type="CDD" id="cd02440">
    <property type="entry name" value="AdoMet_MTases"/>
    <property type="match status" value="1"/>
</dbReference>
<dbReference type="Gene3D" id="3.30.565.10">
    <property type="entry name" value="Histidine kinase-like ATPase, C-terminal domain"/>
    <property type="match status" value="1"/>
</dbReference>
<dbReference type="GeneID" id="97549029"/>
<feature type="coiled-coil region" evidence="7">
    <location>
        <begin position="667"/>
        <end position="743"/>
    </location>
</feature>
<dbReference type="Proteomes" id="UP000245657">
    <property type="component" value="Unassembled WGS sequence"/>
</dbReference>
<dbReference type="OrthoDB" id="10657at2157"/>
<dbReference type="PANTHER" id="PTHR24422:SF27">
    <property type="entry name" value="PROTEIN-GLUTAMATE O-METHYLTRANSFERASE"/>
    <property type="match status" value="1"/>
</dbReference>
<dbReference type="SUPFAM" id="SSF52738">
    <property type="entry name" value="Methylesterase CheB, C-terminal domain"/>
    <property type="match status" value="1"/>
</dbReference>
<dbReference type="SUPFAM" id="SSF53335">
    <property type="entry name" value="S-adenosyl-L-methionine-dependent methyltransferases"/>
    <property type="match status" value="1"/>
</dbReference>
<evidence type="ECO:0000256" key="1">
    <source>
        <dbReference type="ARBA" id="ARBA00001541"/>
    </source>
</evidence>
<dbReference type="InterPro" id="IPR029063">
    <property type="entry name" value="SAM-dependent_MTases_sf"/>
</dbReference>
<dbReference type="InterPro" id="IPR003594">
    <property type="entry name" value="HATPase_dom"/>
</dbReference>
<dbReference type="Gene3D" id="3.40.50.180">
    <property type="entry name" value="Methylesterase CheB, C-terminal domain"/>
    <property type="match status" value="1"/>
</dbReference>
<dbReference type="SMART" id="SM00387">
    <property type="entry name" value="HATPase_c"/>
    <property type="match status" value="1"/>
</dbReference>
<dbReference type="Gene3D" id="3.40.50.150">
    <property type="entry name" value="Vaccinia Virus protein VP39"/>
    <property type="match status" value="1"/>
</dbReference>
<evidence type="ECO:0000256" key="4">
    <source>
        <dbReference type="ARBA" id="ARBA00022679"/>
    </source>
</evidence>
<keyword evidence="4 11" id="KW-0808">Transferase</keyword>
<accession>A0A2V2NDN5</accession>
<dbReference type="PROSITE" id="PS50123">
    <property type="entry name" value="CHER"/>
    <property type="match status" value="1"/>
</dbReference>
<dbReference type="Gene3D" id="3.30.450.20">
    <property type="entry name" value="PAS domain"/>
    <property type="match status" value="2"/>
</dbReference>
<dbReference type="InterPro" id="IPR050903">
    <property type="entry name" value="Bact_Chemotaxis_MeTrfase"/>
</dbReference>
<keyword evidence="7" id="KW-0175">Coiled coil</keyword>
<dbReference type="Pfam" id="PF01739">
    <property type="entry name" value="CheR"/>
    <property type="match status" value="1"/>
</dbReference>
<dbReference type="GO" id="GO:0005737">
    <property type="term" value="C:cytoplasm"/>
    <property type="evidence" value="ECO:0007669"/>
    <property type="project" value="InterPro"/>
</dbReference>
<dbReference type="Pfam" id="PF13596">
    <property type="entry name" value="PAS_10"/>
    <property type="match status" value="1"/>
</dbReference>
<evidence type="ECO:0000256" key="2">
    <source>
        <dbReference type="ARBA" id="ARBA00012534"/>
    </source>
</evidence>
<name>A0A2V2NDN5_9EURY</name>
<organism evidence="11 12">
    <name type="scientific">Methanospirillum lacunae</name>
    <dbReference type="NCBI Taxonomy" id="668570"/>
    <lineage>
        <taxon>Archaea</taxon>
        <taxon>Methanobacteriati</taxon>
        <taxon>Methanobacteriota</taxon>
        <taxon>Stenosarchaea group</taxon>
        <taxon>Methanomicrobia</taxon>
        <taxon>Methanomicrobiales</taxon>
        <taxon>Methanospirillaceae</taxon>
        <taxon>Methanospirillum</taxon>
    </lineage>
</organism>
<feature type="active site" evidence="6">
    <location>
        <position position="153"/>
    </location>
</feature>
<dbReference type="PROSITE" id="PS50109">
    <property type="entry name" value="HIS_KIN"/>
    <property type="match status" value="1"/>
</dbReference>
<evidence type="ECO:0000313" key="11">
    <source>
        <dbReference type="EMBL" id="PWR73711.1"/>
    </source>
</evidence>
<dbReference type="EMBL" id="QGMY01000002">
    <property type="protein sequence ID" value="PWR73711.1"/>
    <property type="molecule type" value="Genomic_DNA"/>
</dbReference>
<dbReference type="SUPFAM" id="SSF55874">
    <property type="entry name" value="ATPase domain of HSP90 chaperone/DNA topoisomerase II/histidine kinase"/>
    <property type="match status" value="1"/>
</dbReference>
<dbReference type="AlphaFoldDB" id="A0A2V2NDN5"/>
<evidence type="ECO:0000313" key="12">
    <source>
        <dbReference type="Proteomes" id="UP000245657"/>
    </source>
</evidence>
<evidence type="ECO:0000256" key="3">
    <source>
        <dbReference type="ARBA" id="ARBA00022603"/>
    </source>
</evidence>
<dbReference type="RefSeq" id="WP_109966992.1">
    <property type="nucleotide sequence ID" value="NZ_CP176093.1"/>
</dbReference>
<evidence type="ECO:0000259" key="9">
    <source>
        <dbReference type="PROSITE" id="PS50122"/>
    </source>
</evidence>
<dbReference type="InterPro" id="IPR022642">
    <property type="entry name" value="CheR_C"/>
</dbReference>
<dbReference type="GO" id="GO:0008983">
    <property type="term" value="F:protein-glutamate O-methyltransferase activity"/>
    <property type="evidence" value="ECO:0007669"/>
    <property type="project" value="UniProtKB-EC"/>
</dbReference>
<keyword evidence="3 11" id="KW-0489">Methyltransferase</keyword>
<dbReference type="InterPro" id="IPR005467">
    <property type="entry name" value="His_kinase_dom"/>
</dbReference>
<feature type="domain" description="CheB-type methylesterase" evidence="9">
    <location>
        <begin position="22"/>
        <end position="208"/>
    </location>
</feature>
<dbReference type="InterPro" id="IPR035965">
    <property type="entry name" value="PAS-like_dom_sf"/>
</dbReference>
<keyword evidence="6" id="KW-0378">Hydrolase</keyword>
<dbReference type="GO" id="GO:0006935">
    <property type="term" value="P:chemotaxis"/>
    <property type="evidence" value="ECO:0007669"/>
    <property type="project" value="UniProtKB-UniRule"/>
</dbReference>
<dbReference type="InterPro" id="IPR022641">
    <property type="entry name" value="CheR_N"/>
</dbReference>
<dbReference type="EC" id="2.1.1.80" evidence="2"/>
<evidence type="ECO:0000256" key="5">
    <source>
        <dbReference type="ARBA" id="ARBA00022691"/>
    </source>
</evidence>
<dbReference type="GO" id="GO:0032259">
    <property type="term" value="P:methylation"/>
    <property type="evidence" value="ECO:0007669"/>
    <property type="project" value="UniProtKB-KW"/>
</dbReference>
<reference evidence="11 12" key="1">
    <citation type="submission" date="2018-05" db="EMBL/GenBank/DDBJ databases">
        <title>Draft genome of Methanospirillum lacunae Ki8-1.</title>
        <authorList>
            <person name="Dueholm M.S."/>
            <person name="Nielsen P.H."/>
            <person name="Bakmann L.F."/>
            <person name="Otzen D.E."/>
        </authorList>
    </citation>
    <scope>NUCLEOTIDE SEQUENCE [LARGE SCALE GENOMIC DNA]</scope>
    <source>
        <strain evidence="11 12">Ki8-1</strain>
    </source>
</reference>